<dbReference type="SMART" id="SM00382">
    <property type="entry name" value="AAA"/>
    <property type="match status" value="1"/>
</dbReference>
<keyword evidence="11" id="KW-1185">Reference proteome</keyword>
<dbReference type="SUPFAM" id="SSF52540">
    <property type="entry name" value="P-loop containing nucleoside triphosphate hydrolases"/>
    <property type="match status" value="1"/>
</dbReference>
<feature type="domain" description="ABC transporter" evidence="9">
    <location>
        <begin position="1"/>
        <end position="226"/>
    </location>
</feature>
<dbReference type="Proteomes" id="UP001320159">
    <property type="component" value="Unassembled WGS sequence"/>
</dbReference>
<dbReference type="Gene3D" id="3.40.50.300">
    <property type="entry name" value="P-loop containing nucleotide triphosphate hydrolases"/>
    <property type="match status" value="1"/>
</dbReference>
<evidence type="ECO:0000256" key="2">
    <source>
        <dbReference type="ARBA" id="ARBA00022448"/>
    </source>
</evidence>
<comment type="subcellular location">
    <subcellularLocation>
        <location evidence="1">Cell membrane</location>
        <topology evidence="1">Peripheral membrane protein</topology>
    </subcellularLocation>
</comment>
<dbReference type="PROSITE" id="PS00211">
    <property type="entry name" value="ABC_TRANSPORTER_1"/>
    <property type="match status" value="1"/>
</dbReference>
<proteinExistence type="predicted"/>
<dbReference type="GO" id="GO:0042626">
    <property type="term" value="F:ATPase-coupled transmembrane transporter activity"/>
    <property type="evidence" value="ECO:0007669"/>
    <property type="project" value="TreeGrafter"/>
</dbReference>
<dbReference type="InterPro" id="IPR050095">
    <property type="entry name" value="ECF_ABC_transporter_ATP-bd"/>
</dbReference>
<protein>
    <submittedName>
        <fullName evidence="10">Cobalt ABC transporter ATP-binding protein</fullName>
    </submittedName>
</protein>
<evidence type="ECO:0000256" key="4">
    <source>
        <dbReference type="ARBA" id="ARBA00022741"/>
    </source>
</evidence>
<dbReference type="InterPro" id="IPR003439">
    <property type="entry name" value="ABC_transporter-like_ATP-bd"/>
</dbReference>
<keyword evidence="5 10" id="KW-0067">ATP-binding</keyword>
<organism evidence="10 11">
    <name type="scientific">Methanooceanicella nereidis</name>
    <dbReference type="NCBI Taxonomy" id="2052831"/>
    <lineage>
        <taxon>Archaea</taxon>
        <taxon>Methanobacteriati</taxon>
        <taxon>Methanobacteriota</taxon>
        <taxon>Stenosarchaea group</taxon>
        <taxon>Methanomicrobia</taxon>
        <taxon>Methanocellales</taxon>
        <taxon>Methanocellaceae</taxon>
        <taxon>Methanooceanicella</taxon>
    </lineage>
</organism>
<dbReference type="Pfam" id="PF00005">
    <property type="entry name" value="ABC_tran"/>
    <property type="match status" value="1"/>
</dbReference>
<reference evidence="10 11" key="1">
    <citation type="submission" date="2017-11" db="EMBL/GenBank/DDBJ databases">
        <title>Isolation and Characterization of Family Methanocellaceae Species from Potential Methane Hydrate Area Offshore Southwestern Taiwan.</title>
        <authorList>
            <person name="Zhang W.-L."/>
            <person name="Chen W.-C."/>
            <person name="Lai M.-C."/>
            <person name="Chen S.-C."/>
        </authorList>
    </citation>
    <scope>NUCLEOTIDE SEQUENCE [LARGE SCALE GENOMIC DNA]</scope>
    <source>
        <strain evidence="10 11">CWC-04</strain>
    </source>
</reference>
<keyword evidence="2" id="KW-0813">Transport</keyword>
<dbReference type="PANTHER" id="PTHR43553">
    <property type="entry name" value="HEAVY METAL TRANSPORTER"/>
    <property type="match status" value="1"/>
</dbReference>
<dbReference type="InterPro" id="IPR015856">
    <property type="entry name" value="ABC_transpr_CbiO/EcfA_su"/>
</dbReference>
<keyword evidence="3" id="KW-1003">Cell membrane</keyword>
<evidence type="ECO:0000259" key="9">
    <source>
        <dbReference type="PROSITE" id="PS50893"/>
    </source>
</evidence>
<dbReference type="GO" id="GO:0043190">
    <property type="term" value="C:ATP-binding cassette (ABC) transporter complex"/>
    <property type="evidence" value="ECO:0007669"/>
    <property type="project" value="TreeGrafter"/>
</dbReference>
<dbReference type="GO" id="GO:0005524">
    <property type="term" value="F:ATP binding"/>
    <property type="evidence" value="ECO:0007669"/>
    <property type="project" value="UniProtKB-KW"/>
</dbReference>
<comment type="function">
    <text evidence="8">Probably part of an ABC transporter complex. Responsible for energy coupling to the transport system.</text>
</comment>
<dbReference type="EMBL" id="PGCK01000003">
    <property type="protein sequence ID" value="MCD1294227.1"/>
    <property type="molecule type" value="Genomic_DNA"/>
</dbReference>
<evidence type="ECO:0000313" key="11">
    <source>
        <dbReference type="Proteomes" id="UP001320159"/>
    </source>
</evidence>
<keyword evidence="4" id="KW-0547">Nucleotide-binding</keyword>
<dbReference type="InterPro" id="IPR017871">
    <property type="entry name" value="ABC_transporter-like_CS"/>
</dbReference>
<dbReference type="GO" id="GO:0016887">
    <property type="term" value="F:ATP hydrolysis activity"/>
    <property type="evidence" value="ECO:0007669"/>
    <property type="project" value="InterPro"/>
</dbReference>
<keyword evidence="6" id="KW-1278">Translocase</keyword>
<evidence type="ECO:0000313" key="10">
    <source>
        <dbReference type="EMBL" id="MCD1294227.1"/>
    </source>
</evidence>
<dbReference type="AlphaFoldDB" id="A0AAP2RDG8"/>
<evidence type="ECO:0000256" key="6">
    <source>
        <dbReference type="ARBA" id="ARBA00022967"/>
    </source>
</evidence>
<evidence type="ECO:0000256" key="5">
    <source>
        <dbReference type="ARBA" id="ARBA00022840"/>
    </source>
</evidence>
<sequence>MYSPGEPGEARALNNVTLKIGNGEFVMVAGRNGSGKTTLLKCMAGFLKPKKGSVTINGVSPERCRRKVAFAVQFPERALFERTLYDDVAFGIKNMGVDKSLIGEKVLRSIASVGLDERSLDISPKELSHGQKRLAAIACVIATEPEYLFLDEPTAGLDLKGKKQVLRTLMSLNDKGMTIVVASHGLAHMLGACSRAIVMDSGSIIADDMPDSLVRYDSLESMGLPLPDTVLLSRKLEKMGLEPGNAFTPEKLADNIFAQITGRAGK</sequence>
<evidence type="ECO:0000256" key="1">
    <source>
        <dbReference type="ARBA" id="ARBA00004202"/>
    </source>
</evidence>
<evidence type="ECO:0000256" key="7">
    <source>
        <dbReference type="ARBA" id="ARBA00023136"/>
    </source>
</evidence>
<dbReference type="PANTHER" id="PTHR43553:SF27">
    <property type="entry name" value="ENERGY-COUPLING FACTOR TRANSPORTER ATP-BINDING PROTEIN ECFA2"/>
    <property type="match status" value="1"/>
</dbReference>
<dbReference type="InterPro" id="IPR027417">
    <property type="entry name" value="P-loop_NTPase"/>
</dbReference>
<name>A0AAP2RDG8_9EURY</name>
<dbReference type="PROSITE" id="PS50893">
    <property type="entry name" value="ABC_TRANSPORTER_2"/>
    <property type="match status" value="1"/>
</dbReference>
<evidence type="ECO:0000256" key="8">
    <source>
        <dbReference type="ARBA" id="ARBA00025157"/>
    </source>
</evidence>
<keyword evidence="7" id="KW-0472">Membrane</keyword>
<accession>A0AAP2RDG8</accession>
<gene>
    <name evidence="10" type="ORF">CUJ83_04355</name>
</gene>
<dbReference type="InterPro" id="IPR003593">
    <property type="entry name" value="AAA+_ATPase"/>
</dbReference>
<comment type="caution">
    <text evidence="10">The sequence shown here is derived from an EMBL/GenBank/DDBJ whole genome shotgun (WGS) entry which is preliminary data.</text>
</comment>
<dbReference type="RefSeq" id="WP_230741006.1">
    <property type="nucleotide sequence ID" value="NZ_PGCK01000003.1"/>
</dbReference>
<evidence type="ECO:0000256" key="3">
    <source>
        <dbReference type="ARBA" id="ARBA00022475"/>
    </source>
</evidence>
<dbReference type="CDD" id="cd03225">
    <property type="entry name" value="ABC_cobalt_CbiO_domain1"/>
    <property type="match status" value="1"/>
</dbReference>